<keyword evidence="7" id="KW-0479">Metal-binding</keyword>
<keyword evidence="5" id="KW-0963">Cytoplasm</keyword>
<reference evidence="11 12" key="1">
    <citation type="journal article" date="2014" name="Nat. Genet.">
        <title>Whole-genome sequence of a flatfish provides insights into ZW sex chromosome evolution and adaptation to a benthic lifestyle.</title>
        <authorList>
            <person name="Chen S."/>
            <person name="Zhang G."/>
            <person name="Shao C."/>
            <person name="Huang Q."/>
            <person name="Liu G."/>
            <person name="Zhang P."/>
            <person name="Song W."/>
            <person name="An N."/>
            <person name="Chalopin D."/>
            <person name="Volff J.N."/>
            <person name="Hong Y."/>
            <person name="Li Q."/>
            <person name="Sha Z."/>
            <person name="Zhou H."/>
            <person name="Xie M."/>
            <person name="Yu Q."/>
            <person name="Liu Y."/>
            <person name="Xiang H."/>
            <person name="Wang N."/>
            <person name="Wu K."/>
            <person name="Yang C."/>
            <person name="Zhou Q."/>
            <person name="Liao X."/>
            <person name="Yang L."/>
            <person name="Hu Q."/>
            <person name="Zhang J."/>
            <person name="Meng L."/>
            <person name="Jin L."/>
            <person name="Tian Y."/>
            <person name="Lian J."/>
            <person name="Yang J."/>
            <person name="Miao G."/>
            <person name="Liu S."/>
            <person name="Liang Z."/>
            <person name="Yan F."/>
            <person name="Li Y."/>
            <person name="Sun B."/>
            <person name="Zhang H."/>
            <person name="Zhang J."/>
            <person name="Zhu Y."/>
            <person name="Du M."/>
            <person name="Zhao Y."/>
            <person name="Schartl M."/>
            <person name="Tang Q."/>
            <person name="Wang J."/>
        </authorList>
    </citation>
    <scope>NUCLEOTIDE SEQUENCE</scope>
</reference>
<reference evidence="11" key="3">
    <citation type="submission" date="2025-09" db="UniProtKB">
        <authorList>
            <consortium name="Ensembl"/>
        </authorList>
    </citation>
    <scope>IDENTIFICATION</scope>
</reference>
<dbReference type="InterPro" id="IPR013087">
    <property type="entry name" value="Znf_C2H2_type"/>
</dbReference>
<dbReference type="InParanoid" id="A0A3P8W6J7"/>
<dbReference type="Ensembl" id="ENSCSET00000021510.1">
    <property type="protein sequence ID" value="ENSCSEP00000021236.1"/>
    <property type="gene ID" value="ENSCSEG00000013564.1"/>
</dbReference>
<feature type="coiled-coil region" evidence="8">
    <location>
        <begin position="128"/>
        <end position="166"/>
    </location>
</feature>
<dbReference type="PANTHER" id="PTHR21502:SF5">
    <property type="entry name" value="CILIUM ASSEMBLY PROTEIN DZIP1"/>
    <property type="match status" value="1"/>
</dbReference>
<evidence type="ECO:0000256" key="7">
    <source>
        <dbReference type="PROSITE-ProRule" id="PRU00042"/>
    </source>
</evidence>
<evidence type="ECO:0000256" key="3">
    <source>
        <dbReference type="ARBA" id="ARBA00009131"/>
    </source>
</evidence>
<evidence type="ECO:0000259" key="10">
    <source>
        <dbReference type="PROSITE" id="PS50157"/>
    </source>
</evidence>
<keyword evidence="7" id="KW-0862">Zinc</keyword>
<dbReference type="GO" id="GO:0005737">
    <property type="term" value="C:cytoplasm"/>
    <property type="evidence" value="ECO:0007669"/>
    <property type="project" value="TreeGrafter"/>
</dbReference>
<dbReference type="Proteomes" id="UP000265120">
    <property type="component" value="Chromosome 14"/>
</dbReference>
<keyword evidence="6" id="KW-0966">Cell projection</keyword>
<dbReference type="PANTHER" id="PTHR21502">
    <property type="entry name" value="ZINC FINGER PROTEIN DZIP1"/>
    <property type="match status" value="1"/>
</dbReference>
<evidence type="ECO:0000256" key="2">
    <source>
        <dbReference type="ARBA" id="ARBA00004120"/>
    </source>
</evidence>
<evidence type="ECO:0000256" key="5">
    <source>
        <dbReference type="ARBA" id="ARBA00023212"/>
    </source>
</evidence>
<dbReference type="GO" id="GO:0005814">
    <property type="term" value="C:centriole"/>
    <property type="evidence" value="ECO:0007669"/>
    <property type="project" value="UniProtKB-SubCell"/>
</dbReference>
<evidence type="ECO:0000256" key="8">
    <source>
        <dbReference type="SAM" id="Coils"/>
    </source>
</evidence>
<sequence length="242" mass="27887">FPSESRDQRFLFLSSLPPLLKLSCNSAPPAAMTPSSGASSILPFKFRPRRETVDWRRINAVDVDLVASRLDVDTLQEHINTVTFCSLEGERCQRCQSPVDPILIKLLRLAQLTVEWVLHCQEVLAMNLQAAEEKLEARGREKQEMLEQQNKQEEKVKTMAAELKQRKKIIRTQQSLLVPRIISGQKCVHCEKSFLNSMFLQSHMQRRHPEEYQSRKSESRQTLQAKTAQVGLVEKTPKNIFY</sequence>
<dbReference type="GO" id="GO:0060271">
    <property type="term" value="P:cilium assembly"/>
    <property type="evidence" value="ECO:0007669"/>
    <property type="project" value="UniProtKB-ARBA"/>
</dbReference>
<organism evidence="11 12">
    <name type="scientific">Cynoglossus semilaevis</name>
    <name type="common">Tongue sole</name>
    <dbReference type="NCBI Taxonomy" id="244447"/>
    <lineage>
        <taxon>Eukaryota</taxon>
        <taxon>Metazoa</taxon>
        <taxon>Chordata</taxon>
        <taxon>Craniata</taxon>
        <taxon>Vertebrata</taxon>
        <taxon>Euteleostomi</taxon>
        <taxon>Actinopterygii</taxon>
        <taxon>Neopterygii</taxon>
        <taxon>Teleostei</taxon>
        <taxon>Neoteleostei</taxon>
        <taxon>Acanthomorphata</taxon>
        <taxon>Carangaria</taxon>
        <taxon>Pleuronectiformes</taxon>
        <taxon>Pleuronectoidei</taxon>
        <taxon>Cynoglossidae</taxon>
        <taxon>Cynoglossinae</taxon>
        <taxon>Cynoglossus</taxon>
    </lineage>
</organism>
<feature type="domain" description="C2H2-type" evidence="10">
    <location>
        <begin position="185"/>
        <end position="213"/>
    </location>
</feature>
<keyword evidence="7" id="KW-0863">Zinc-finger</keyword>
<reference evidence="11" key="2">
    <citation type="submission" date="2025-08" db="UniProtKB">
        <authorList>
            <consortium name="Ensembl"/>
        </authorList>
    </citation>
    <scope>IDENTIFICATION</scope>
</reference>
<dbReference type="InterPro" id="IPR032714">
    <property type="entry name" value="DZIP1_N"/>
</dbReference>
<dbReference type="STRING" id="244447.ENSCSEP00000021236"/>
<dbReference type="OMA" id="TEKVICT"/>
<dbReference type="GeneTree" id="ENSGT00940000156862"/>
<feature type="compositionally biased region" description="Basic and acidic residues" evidence="9">
    <location>
        <begin position="207"/>
        <end position="219"/>
    </location>
</feature>
<dbReference type="PROSITE" id="PS00028">
    <property type="entry name" value="ZINC_FINGER_C2H2_1"/>
    <property type="match status" value="1"/>
</dbReference>
<evidence type="ECO:0000313" key="11">
    <source>
        <dbReference type="Ensembl" id="ENSCSEP00000021236.1"/>
    </source>
</evidence>
<evidence type="ECO:0000256" key="6">
    <source>
        <dbReference type="ARBA" id="ARBA00023273"/>
    </source>
</evidence>
<name>A0A3P8W6J7_CYNSE</name>
<proteinExistence type="inferred from homology"/>
<dbReference type="GO" id="GO:0008270">
    <property type="term" value="F:zinc ion binding"/>
    <property type="evidence" value="ECO:0007669"/>
    <property type="project" value="UniProtKB-KW"/>
</dbReference>
<evidence type="ECO:0000256" key="1">
    <source>
        <dbReference type="ARBA" id="ARBA00004114"/>
    </source>
</evidence>
<comment type="similarity">
    <text evidence="3">Belongs to the DZIP C2H2-type zinc-finger protein family.</text>
</comment>
<dbReference type="Pfam" id="PF13815">
    <property type="entry name" value="Dzip-like_N"/>
    <property type="match status" value="1"/>
</dbReference>
<evidence type="ECO:0000256" key="9">
    <source>
        <dbReference type="SAM" id="MobiDB-lite"/>
    </source>
</evidence>
<evidence type="ECO:0000256" key="4">
    <source>
        <dbReference type="ARBA" id="ARBA00023054"/>
    </source>
</evidence>
<dbReference type="GO" id="GO:0036064">
    <property type="term" value="C:ciliary basal body"/>
    <property type="evidence" value="ECO:0007669"/>
    <property type="project" value="TreeGrafter"/>
</dbReference>
<dbReference type="PROSITE" id="PS50157">
    <property type="entry name" value="ZINC_FINGER_C2H2_2"/>
    <property type="match status" value="1"/>
</dbReference>
<comment type="subcellular location">
    <subcellularLocation>
        <location evidence="2">Cytoplasm</location>
        <location evidence="2">Cytoskeleton</location>
        <location evidence="2">Cilium basal body</location>
    </subcellularLocation>
    <subcellularLocation>
        <location evidence="1">Cytoplasm</location>
        <location evidence="1">Cytoskeleton</location>
        <location evidence="1">Microtubule organizing center</location>
        <location evidence="1">Centrosome</location>
        <location evidence="1">Centriole</location>
    </subcellularLocation>
</comment>
<dbReference type="AlphaFoldDB" id="A0A3P8W6J7"/>
<accession>A0A3P8W6J7</accession>
<evidence type="ECO:0000313" key="12">
    <source>
        <dbReference type="Proteomes" id="UP000265120"/>
    </source>
</evidence>
<keyword evidence="12" id="KW-1185">Reference proteome</keyword>
<keyword evidence="5" id="KW-0206">Cytoskeleton</keyword>
<keyword evidence="4 8" id="KW-0175">Coiled coil</keyword>
<protein>
    <recommendedName>
        <fullName evidence="10">C2H2-type domain-containing protein</fullName>
    </recommendedName>
</protein>
<dbReference type="InterPro" id="IPR051241">
    <property type="entry name" value="DZIP_RILPL"/>
</dbReference>
<feature type="region of interest" description="Disordered" evidence="9">
    <location>
        <begin position="205"/>
        <end position="226"/>
    </location>
</feature>